<comment type="caution">
    <text evidence="1">The sequence shown here is derived from an EMBL/GenBank/DDBJ whole genome shotgun (WGS) entry which is preliminary data.</text>
</comment>
<reference evidence="1 2" key="1">
    <citation type="journal article" date="2018" name="MBio">
        <title>Comparative Genomics Reveals the Core Gene Toolbox for the Fungus-Insect Symbiosis.</title>
        <authorList>
            <person name="Wang Y."/>
            <person name="Stata M."/>
            <person name="Wang W."/>
            <person name="Stajich J.E."/>
            <person name="White M.M."/>
            <person name="Moncalvo J.M."/>
        </authorList>
    </citation>
    <scope>NUCLEOTIDE SEQUENCE [LARGE SCALE GENOMIC DNA]</scope>
    <source>
        <strain evidence="1 2">AUS-77-4</strain>
    </source>
</reference>
<accession>A0A2T9Y770</accession>
<gene>
    <name evidence="1" type="ORF">BB559_005693</name>
</gene>
<evidence type="ECO:0000313" key="1">
    <source>
        <dbReference type="EMBL" id="PVU88191.1"/>
    </source>
</evidence>
<dbReference type="EMBL" id="MBFT01000648">
    <property type="protein sequence ID" value="PVU88191.1"/>
    <property type="molecule type" value="Genomic_DNA"/>
</dbReference>
<dbReference type="Proteomes" id="UP000245699">
    <property type="component" value="Unassembled WGS sequence"/>
</dbReference>
<dbReference type="OrthoDB" id="5620304at2759"/>
<name>A0A2T9Y770_9FUNG</name>
<protein>
    <recommendedName>
        <fullName evidence="3">Retrotransposon gag domain-containing protein</fullName>
    </recommendedName>
</protein>
<proteinExistence type="predicted"/>
<evidence type="ECO:0008006" key="3">
    <source>
        <dbReference type="Google" id="ProtNLM"/>
    </source>
</evidence>
<keyword evidence="2" id="KW-1185">Reference proteome</keyword>
<dbReference type="AlphaFoldDB" id="A0A2T9Y770"/>
<sequence>MEIVKDEANLEIEKIKAEGEHLIKIARNEAEMAQKLLELEIQNKDQNAKKDTRLIPLPEFDGSPLEFDGWIKDIEEVSSFERKFIVINSLTKSAKEWQKSLPNSEIATWELLIKALKIKYKNEFTYMEANKIVRETILTTETNYVDFITKVRPAVTLLSKGDSELGISILLMSIEEKIKMFLPVTSGENIMFENKRKEKEGMEWTAATRTTNSNERAEIKDFSENSTILAARGIGNKGYQNNTEILIHKTIIGLMIGKMDTKMILDKAEFAVITVE</sequence>
<evidence type="ECO:0000313" key="2">
    <source>
        <dbReference type="Proteomes" id="UP000245699"/>
    </source>
</evidence>
<organism evidence="1 2">
    <name type="scientific">Furculomyces boomerangus</name>
    <dbReference type="NCBI Taxonomy" id="61424"/>
    <lineage>
        <taxon>Eukaryota</taxon>
        <taxon>Fungi</taxon>
        <taxon>Fungi incertae sedis</taxon>
        <taxon>Zoopagomycota</taxon>
        <taxon>Kickxellomycotina</taxon>
        <taxon>Harpellomycetes</taxon>
        <taxon>Harpellales</taxon>
        <taxon>Harpellaceae</taxon>
        <taxon>Furculomyces</taxon>
    </lineage>
</organism>